<protein>
    <submittedName>
        <fullName evidence="1">Uncharacterized protein</fullName>
    </submittedName>
</protein>
<accession>A0A1X7U781</accession>
<dbReference type="InParanoid" id="A0A1X7U781"/>
<dbReference type="EnsemblMetazoa" id="Aqu2.1.23615_001">
    <property type="protein sequence ID" value="Aqu2.1.23615_001"/>
    <property type="gene ID" value="Aqu2.1.23615"/>
</dbReference>
<evidence type="ECO:0000313" key="1">
    <source>
        <dbReference type="EnsemblMetazoa" id="Aqu2.1.23615_001"/>
    </source>
</evidence>
<dbReference type="AlphaFoldDB" id="A0A1X7U781"/>
<sequence length="116" mass="13045">MAAVMKVLATSATHYVLIGIGTDVKVFDLMPLPGAADANLMLVFQRWFDADTDVNWDTLIKLCNNFPNELAKAKSHLAYIGKLRTAGNNVLYYTRRWHYSPLDGQQQSLLELCPED</sequence>
<reference evidence="1" key="1">
    <citation type="submission" date="2017-05" db="UniProtKB">
        <authorList>
            <consortium name="EnsemblMetazoa"/>
        </authorList>
    </citation>
    <scope>IDENTIFICATION</scope>
</reference>
<name>A0A1X7U781_AMPQE</name>
<proteinExistence type="predicted"/>
<organism evidence="1">
    <name type="scientific">Amphimedon queenslandica</name>
    <name type="common">Sponge</name>
    <dbReference type="NCBI Taxonomy" id="400682"/>
    <lineage>
        <taxon>Eukaryota</taxon>
        <taxon>Metazoa</taxon>
        <taxon>Porifera</taxon>
        <taxon>Demospongiae</taxon>
        <taxon>Heteroscleromorpha</taxon>
        <taxon>Haplosclerida</taxon>
        <taxon>Niphatidae</taxon>
        <taxon>Amphimedon</taxon>
    </lineage>
</organism>